<name>A0AAC9N7T0_9FLAO</name>
<dbReference type="Proteomes" id="UP000175968">
    <property type="component" value="Chromosome"/>
</dbReference>
<gene>
    <name evidence="1" type="ORF">EM308_16870</name>
</gene>
<reference evidence="1 2" key="1">
    <citation type="submission" date="2016-10" db="EMBL/GenBank/DDBJ databases">
        <title>Flavobacterium gilvum sp. nov., isolated from stream water.</title>
        <authorList>
            <person name="Shin S.-K."/>
            <person name="Cho Y.-J."/>
            <person name="Yi H."/>
        </authorList>
    </citation>
    <scope>NUCLEOTIDE SEQUENCE [LARGE SCALE GENOMIC DNA]</scope>
    <source>
        <strain evidence="1 2">EM1308</strain>
    </source>
</reference>
<evidence type="ECO:0000313" key="2">
    <source>
        <dbReference type="Proteomes" id="UP000175968"/>
    </source>
</evidence>
<dbReference type="EMBL" id="CP017479">
    <property type="protein sequence ID" value="AOW11023.1"/>
    <property type="molecule type" value="Genomic_DNA"/>
</dbReference>
<accession>A0AAC9N7T0</accession>
<evidence type="ECO:0000313" key="1">
    <source>
        <dbReference type="EMBL" id="AOW11023.1"/>
    </source>
</evidence>
<dbReference type="KEGG" id="fgl:EM308_16870"/>
<dbReference type="RefSeq" id="WP_035637589.1">
    <property type="nucleotide sequence ID" value="NZ_CP017479.1"/>
</dbReference>
<dbReference type="AlphaFoldDB" id="A0AAC9N7T0"/>
<protein>
    <submittedName>
        <fullName evidence="1">Uncharacterized protein</fullName>
    </submittedName>
</protein>
<sequence>MDNEIEDDFIKSFKPLLEQIQQLQEQAYYVYKPQIEHLIETKTKDENAIGRLLDHLLDNCGNDKVLLLYKKLCRYYWDIDPVATAFYIQSYREMWDDETTIDEI</sequence>
<organism evidence="1 2">
    <name type="scientific">Flavobacterium gilvum</name>
    <dbReference type="NCBI Taxonomy" id="1492737"/>
    <lineage>
        <taxon>Bacteria</taxon>
        <taxon>Pseudomonadati</taxon>
        <taxon>Bacteroidota</taxon>
        <taxon>Flavobacteriia</taxon>
        <taxon>Flavobacteriales</taxon>
        <taxon>Flavobacteriaceae</taxon>
        <taxon>Flavobacterium</taxon>
    </lineage>
</organism>
<proteinExistence type="predicted"/>
<keyword evidence="2" id="KW-1185">Reference proteome</keyword>